<dbReference type="STRING" id="1110509.Mhar_2291"/>
<dbReference type="Proteomes" id="UP000005877">
    <property type="component" value="Chromosome"/>
</dbReference>
<dbReference type="AlphaFoldDB" id="G7WQK9"/>
<accession>G7WQK9</accession>
<protein>
    <submittedName>
        <fullName evidence="1">Uncharacterized protein</fullName>
    </submittedName>
</protein>
<dbReference type="InterPro" id="IPR019613">
    <property type="entry name" value="DUF4198"/>
</dbReference>
<evidence type="ECO:0000313" key="1">
    <source>
        <dbReference type="EMBL" id="AET65643.1"/>
    </source>
</evidence>
<organism evidence="1 2">
    <name type="scientific">Methanothrix harundinacea (strain 6Ac)</name>
    <name type="common">Methanosaeta harundinacea</name>
    <dbReference type="NCBI Taxonomy" id="1110509"/>
    <lineage>
        <taxon>Archaea</taxon>
        <taxon>Methanobacteriati</taxon>
        <taxon>Methanobacteriota</taxon>
        <taxon>Stenosarchaea group</taxon>
        <taxon>Methanomicrobia</taxon>
        <taxon>Methanotrichales</taxon>
        <taxon>Methanotrichaceae</taxon>
        <taxon>Methanothrix</taxon>
    </lineage>
</organism>
<dbReference type="OrthoDB" id="382588at2157"/>
<gene>
    <name evidence="1" type="ordered locus">Mhar_2291</name>
</gene>
<keyword evidence="2" id="KW-1185">Reference proteome</keyword>
<dbReference type="PATRIC" id="fig|1110509.7.peg.2532"/>
<dbReference type="HOGENOM" id="CLU_1084203_0_0_2"/>
<evidence type="ECO:0000313" key="2">
    <source>
        <dbReference type="Proteomes" id="UP000005877"/>
    </source>
</evidence>
<dbReference type="Pfam" id="PF10670">
    <property type="entry name" value="DUF4198"/>
    <property type="match status" value="1"/>
</dbReference>
<dbReference type="GeneID" id="12511469"/>
<dbReference type="KEGG" id="mhi:Mhar_2291"/>
<name>G7WQK9_METH6</name>
<proteinExistence type="predicted"/>
<sequence length="260" mass="27348">MRRLYLSLLVVAGLVALGSGHMLFAVFPEEVSEASDVNIWITYSHDAEGETAPQLARAEVIGPAGTEGLSLAERDGGLAGTVEVGDPGCYILDFEMEPTFFDPAWIGFSGAASFLPKAGRAVIPVGSAGDCAFSSGEGLEIVPQGDMGALGLGDRFRAEALWNGEGLGGDYAAMVVKSPQDVLTVLHASDSEVEGTTSDGTIEFDLSSPGLWVLSFEATVEESGTWTATSDDPSGRYREGESLDYDQIAPTGYLSFWCGR</sequence>
<dbReference type="EMBL" id="CP003117">
    <property type="protein sequence ID" value="AET65643.1"/>
    <property type="molecule type" value="Genomic_DNA"/>
</dbReference>
<reference evidence="1 2" key="1">
    <citation type="journal article" date="2012" name="PLoS ONE">
        <title>The genome characteristics and predicted function of methyl-group oxidation pathway in the obligate aceticlastic methanogens, Methanosaeta spp.</title>
        <authorList>
            <person name="Zhu J."/>
            <person name="Zheng H."/>
            <person name="Ai G."/>
            <person name="Zhang G."/>
            <person name="Liu D."/>
            <person name="Liu X."/>
            <person name="Dong X."/>
        </authorList>
    </citation>
    <scope>NUCLEOTIDE SEQUENCE [LARGE SCALE GENOMIC DNA]</scope>
    <source>
        <strain evidence="1 2">6Ac</strain>
    </source>
</reference>
<dbReference type="RefSeq" id="WP_014587819.1">
    <property type="nucleotide sequence ID" value="NC_017527.1"/>
</dbReference>